<dbReference type="InterPro" id="IPR035439">
    <property type="entry name" value="UPF0145_dom_sf"/>
</dbReference>
<dbReference type="SUPFAM" id="SSF117782">
    <property type="entry name" value="YbjQ-like"/>
    <property type="match status" value="1"/>
</dbReference>
<dbReference type="OrthoDB" id="68104at2759"/>
<feature type="region of interest" description="Disordered" evidence="2">
    <location>
        <begin position="1"/>
        <end position="24"/>
    </location>
</feature>
<evidence type="ECO:0000313" key="3">
    <source>
        <dbReference type="EMBL" id="KAH7126644.1"/>
    </source>
</evidence>
<dbReference type="EMBL" id="JAGMWT010000006">
    <property type="protein sequence ID" value="KAH7126644.1"/>
    <property type="molecule type" value="Genomic_DNA"/>
</dbReference>
<dbReference type="Proteomes" id="UP000700596">
    <property type="component" value="Unassembled WGS sequence"/>
</dbReference>
<sequence>MSAPIPNPSSTNPHSIFDPERDSDLDHPRCFTDTHGIITTTMIDVPGFRVVKVLGTVYGLSVRTRNIATGTWTMLKGMAGGELHSFTKLLYSSRDQAVERMVGECMSRGGNAIVAMKFDTSELMQCAQVCAYGTACLVEKVD</sequence>
<reference evidence="3" key="1">
    <citation type="journal article" date="2021" name="Nat. Commun.">
        <title>Genetic determinants of endophytism in the Arabidopsis root mycobiome.</title>
        <authorList>
            <person name="Mesny F."/>
            <person name="Miyauchi S."/>
            <person name="Thiergart T."/>
            <person name="Pickel B."/>
            <person name="Atanasova L."/>
            <person name="Karlsson M."/>
            <person name="Huettel B."/>
            <person name="Barry K.W."/>
            <person name="Haridas S."/>
            <person name="Chen C."/>
            <person name="Bauer D."/>
            <person name="Andreopoulos W."/>
            <person name="Pangilinan J."/>
            <person name="LaButti K."/>
            <person name="Riley R."/>
            <person name="Lipzen A."/>
            <person name="Clum A."/>
            <person name="Drula E."/>
            <person name="Henrissat B."/>
            <person name="Kohler A."/>
            <person name="Grigoriev I.V."/>
            <person name="Martin F.M."/>
            <person name="Hacquard S."/>
        </authorList>
    </citation>
    <scope>NUCLEOTIDE SEQUENCE</scope>
    <source>
        <strain evidence="3">MPI-CAGE-CH-0243</strain>
    </source>
</reference>
<dbReference type="AlphaFoldDB" id="A0A9P9DX30"/>
<dbReference type="Gene3D" id="3.30.110.70">
    <property type="entry name" value="Hypothetical protein apc22750. Chain B"/>
    <property type="match status" value="1"/>
</dbReference>
<evidence type="ECO:0000313" key="4">
    <source>
        <dbReference type="Proteomes" id="UP000700596"/>
    </source>
</evidence>
<comment type="similarity">
    <text evidence="1">Belongs to the UPF0145 family.</text>
</comment>
<dbReference type="InterPro" id="IPR002765">
    <property type="entry name" value="UPF0145_YbjQ-like"/>
</dbReference>
<dbReference type="PANTHER" id="PTHR34068">
    <property type="entry name" value="UPF0145 PROTEIN YBJQ"/>
    <property type="match status" value="1"/>
</dbReference>
<accession>A0A9P9DX30</accession>
<evidence type="ECO:0000256" key="2">
    <source>
        <dbReference type="SAM" id="MobiDB-lite"/>
    </source>
</evidence>
<protein>
    <submittedName>
        <fullName evidence="3">UPF0145 domain protein</fullName>
    </submittedName>
</protein>
<organism evidence="3 4">
    <name type="scientific">Dendryphion nanum</name>
    <dbReference type="NCBI Taxonomy" id="256645"/>
    <lineage>
        <taxon>Eukaryota</taxon>
        <taxon>Fungi</taxon>
        <taxon>Dikarya</taxon>
        <taxon>Ascomycota</taxon>
        <taxon>Pezizomycotina</taxon>
        <taxon>Dothideomycetes</taxon>
        <taxon>Pleosporomycetidae</taxon>
        <taxon>Pleosporales</taxon>
        <taxon>Torulaceae</taxon>
        <taxon>Dendryphion</taxon>
    </lineage>
</organism>
<keyword evidence="4" id="KW-1185">Reference proteome</keyword>
<proteinExistence type="inferred from homology"/>
<name>A0A9P9DX30_9PLEO</name>
<comment type="caution">
    <text evidence="3">The sequence shown here is derived from an EMBL/GenBank/DDBJ whole genome shotgun (WGS) entry which is preliminary data.</text>
</comment>
<dbReference type="PANTHER" id="PTHR34068:SF2">
    <property type="entry name" value="UPF0145 PROTEIN SCO3412"/>
    <property type="match status" value="1"/>
</dbReference>
<evidence type="ECO:0000256" key="1">
    <source>
        <dbReference type="ARBA" id="ARBA00010751"/>
    </source>
</evidence>
<dbReference type="Pfam" id="PF01906">
    <property type="entry name" value="YbjQ_1"/>
    <property type="match status" value="1"/>
</dbReference>
<gene>
    <name evidence="3" type="ORF">B0J11DRAFT_526071</name>
</gene>